<dbReference type="InterPro" id="IPR022091">
    <property type="entry name" value="TMF_TATA-bd"/>
</dbReference>
<dbReference type="AlphaFoldDB" id="A0A4P6XPM7"/>
<evidence type="ECO:0000259" key="6">
    <source>
        <dbReference type="Pfam" id="PF12325"/>
    </source>
</evidence>
<dbReference type="Proteomes" id="UP000292447">
    <property type="component" value="Chromosome III"/>
</dbReference>
<keyword evidence="8" id="KW-1185">Reference proteome</keyword>
<feature type="coiled-coil region" evidence="4">
    <location>
        <begin position="670"/>
        <end position="770"/>
    </location>
</feature>
<evidence type="ECO:0000313" key="7">
    <source>
        <dbReference type="EMBL" id="QBM88625.1"/>
    </source>
</evidence>
<feature type="compositionally biased region" description="Basic and acidic residues" evidence="5">
    <location>
        <begin position="78"/>
        <end position="88"/>
    </location>
</feature>
<feature type="region of interest" description="Disordered" evidence="5">
    <location>
        <begin position="1"/>
        <end position="27"/>
    </location>
</feature>
<proteinExistence type="predicted"/>
<dbReference type="PANTHER" id="PTHR46515:SF1">
    <property type="entry name" value="TATA ELEMENT MODULATORY FACTOR"/>
    <property type="match status" value="1"/>
</dbReference>
<feature type="domain" description="TATA element modulatory factor 1 TATA binding" evidence="6">
    <location>
        <begin position="661"/>
        <end position="771"/>
    </location>
</feature>
<feature type="coiled-coil region" evidence="4">
    <location>
        <begin position="480"/>
        <end position="560"/>
    </location>
</feature>
<keyword evidence="3 4" id="KW-0175">Coiled coil</keyword>
<feature type="region of interest" description="Disordered" evidence="5">
    <location>
        <begin position="42"/>
        <end position="166"/>
    </location>
</feature>
<evidence type="ECO:0000313" key="8">
    <source>
        <dbReference type="Proteomes" id="UP000292447"/>
    </source>
</evidence>
<dbReference type="PANTHER" id="PTHR46515">
    <property type="entry name" value="TATA ELEMENT MODULATORY FACTOR TMF1"/>
    <property type="match status" value="1"/>
</dbReference>
<evidence type="ECO:0000256" key="4">
    <source>
        <dbReference type="SAM" id="Coils"/>
    </source>
</evidence>
<feature type="compositionally biased region" description="Basic and acidic residues" evidence="5">
    <location>
        <begin position="154"/>
        <end position="166"/>
    </location>
</feature>
<evidence type="ECO:0000256" key="2">
    <source>
        <dbReference type="ARBA" id="ARBA00023034"/>
    </source>
</evidence>
<name>A0A4P6XPM7_9ASCO</name>
<comment type="subcellular location">
    <subcellularLocation>
        <location evidence="1">Golgi apparatus</location>
    </subcellularLocation>
</comment>
<dbReference type="GO" id="GO:0005783">
    <property type="term" value="C:endoplasmic reticulum"/>
    <property type="evidence" value="ECO:0007669"/>
    <property type="project" value="TreeGrafter"/>
</dbReference>
<dbReference type="Pfam" id="PF12329">
    <property type="entry name" value="TMF_DNA_bd"/>
    <property type="match status" value="1"/>
</dbReference>
<evidence type="ECO:0000256" key="1">
    <source>
        <dbReference type="ARBA" id="ARBA00004555"/>
    </source>
</evidence>
<dbReference type="EMBL" id="CP034458">
    <property type="protein sequence ID" value="QBM88625.1"/>
    <property type="molecule type" value="Genomic_DNA"/>
</dbReference>
<dbReference type="GO" id="GO:0005794">
    <property type="term" value="C:Golgi apparatus"/>
    <property type="evidence" value="ECO:0007669"/>
    <property type="project" value="UniProtKB-SubCell"/>
</dbReference>
<reference evidence="8" key="1">
    <citation type="submission" date="2019-03" db="EMBL/GenBank/DDBJ databases">
        <title>Snf2 controls pulcherriminic acid biosynthesis and connects pigmentation and antifungal activity of the yeast Metschnikowia pulcherrima.</title>
        <authorList>
            <person name="Gore-Lloyd D."/>
            <person name="Sumann I."/>
            <person name="Brachmann A.O."/>
            <person name="Schneeberger K."/>
            <person name="Ortiz-Merino R.A."/>
            <person name="Moreno-Beltran M."/>
            <person name="Schlaefli M."/>
            <person name="Kirner P."/>
            <person name="Santos Kron A."/>
            <person name="Wolfe K.H."/>
            <person name="Piel J."/>
            <person name="Ahrens C.H."/>
            <person name="Henk D."/>
            <person name="Freimoser F.M."/>
        </authorList>
    </citation>
    <scope>NUCLEOTIDE SEQUENCE [LARGE SCALE GENOMIC DNA]</scope>
    <source>
        <strain evidence="8">APC 1.2</strain>
    </source>
</reference>
<keyword evidence="2" id="KW-0333">Golgi apparatus</keyword>
<feature type="coiled-coil region" evidence="4">
    <location>
        <begin position="323"/>
        <end position="407"/>
    </location>
</feature>
<dbReference type="InterPro" id="IPR052602">
    <property type="entry name" value="Growth_transcription_reg"/>
</dbReference>
<evidence type="ECO:0000256" key="5">
    <source>
        <dbReference type="SAM" id="MobiDB-lite"/>
    </source>
</evidence>
<evidence type="ECO:0000256" key="3">
    <source>
        <dbReference type="ARBA" id="ARBA00023054"/>
    </source>
</evidence>
<sequence>MALEDEQAVTAESSPEPLPLQAAVSKKPKRLTLQERLAAAAKAKRKKAQQVLDLAPATTPETGDLRPDSEAEDQGLPHAEKSDLKVDSGEISASIQDPDEKVPLPGPEDVGKPDGTGEIAKSPTPVPNDTQSVDNPVHGGSEEAKPPLENGESEDTKKESLKDSKDVEIERLNSELIQLRAKVDEQAKEQVPKRMAHLATNDKKLAEKEKLLAQCEKKLLERENTVQQLMEEGQELSKKELKLNERIRTLVANNTKLESSLKSYAEKNEELLLKLGEIEDLVKVHKLKSVDQLFDVLAAANQKTLDLQAALDRQRDSNWEGKYKEMQRLYERELDEKKECKRQLSETNVQLELLQNQSRLELQSKTDIIALLNRELMASKDESSTEVLRLELKIESLRAENENFLKLGLALDNEHGDVKKLVDYADFLKLSDTHQNLQAQYVSSQENWKMIELSLLSKVDTLTASVDAMKRAKLKSAAELKKLHHTMNSQLEEIETLKSELARAIEEKSEQEFKTQMKINECAEMEEKIDELKSVFNSDRKNYDLKIKTLTDSIQELQNQTPTFPPSVSFDNLSLQGRRGVRDGGLHISMERPPVRKFSTHSLASLAMNTPAQIWEENSFEGADSLMYENHNVSSYSFNEEIYPYDAPEPGETPLSTSFASGATKNIQLINKMSSSIRRLEAEINALKDENEQLAAEKESAQREIVDRNELEQKLAALDSRISQLQHELDQKAQNEGTLLEVIGEKLEKVAELEADVADLKDLLRLQVQQMIEMQNK</sequence>
<accession>A0A4P6XPM7</accession>
<gene>
    <name evidence="7" type="primary">MPUL0C06020</name>
    <name evidence="7" type="ORF">METSCH_C06020</name>
</gene>
<organism evidence="7 8">
    <name type="scientific">Metschnikowia aff. pulcherrima</name>
    <dbReference type="NCBI Taxonomy" id="2163413"/>
    <lineage>
        <taxon>Eukaryota</taxon>
        <taxon>Fungi</taxon>
        <taxon>Dikarya</taxon>
        <taxon>Ascomycota</taxon>
        <taxon>Saccharomycotina</taxon>
        <taxon>Pichiomycetes</taxon>
        <taxon>Metschnikowiaceae</taxon>
        <taxon>Metschnikowia</taxon>
    </lineage>
</organism>
<dbReference type="InterPro" id="IPR022092">
    <property type="entry name" value="TMF_DNA-bd"/>
</dbReference>
<dbReference type="Pfam" id="PF12325">
    <property type="entry name" value="TMF_TATA_bd"/>
    <property type="match status" value="1"/>
</dbReference>
<protein>
    <submittedName>
        <fullName evidence="7">TATA element modulatory factor 1 DNA binding</fullName>
    </submittedName>
</protein>
<dbReference type="STRING" id="2163413.A0A4P6XPM7"/>